<dbReference type="Proteomes" id="UP000290932">
    <property type="component" value="Unassembled WGS sequence"/>
</dbReference>
<dbReference type="RefSeq" id="WP_241647955.1">
    <property type="nucleotide sequence ID" value="NZ_LHQS01000001.1"/>
</dbReference>
<dbReference type="Gene3D" id="3.90.1140.10">
    <property type="entry name" value="Cyclic phosphodiesterase"/>
    <property type="match status" value="1"/>
</dbReference>
<reference evidence="1 2" key="1">
    <citation type="journal article" date="2015" name="Int. J. Syst. Evol. Microbiol.">
        <title>Methanoculleus taiwanensis sp. nov., a methanogen isolated from deep marine sediment at the deformation front area near Taiwan.</title>
        <authorList>
            <person name="Weng C.Y."/>
            <person name="Chen S.C."/>
            <person name="Lai M.C."/>
            <person name="Wu S.Y."/>
            <person name="Lin S."/>
            <person name="Yang T.F."/>
            <person name="Chen P.C."/>
        </authorList>
    </citation>
    <scope>NUCLEOTIDE SEQUENCE [LARGE SCALE GENOMIC DNA]</scope>
    <source>
        <strain evidence="1 2">CYW4</strain>
    </source>
</reference>
<organism evidence="1 2">
    <name type="scientific">Methanoculleus taiwanensis</name>
    <dbReference type="NCBI Taxonomy" id="1550565"/>
    <lineage>
        <taxon>Archaea</taxon>
        <taxon>Methanobacteriati</taxon>
        <taxon>Methanobacteriota</taxon>
        <taxon>Stenosarchaea group</taxon>
        <taxon>Methanomicrobia</taxon>
        <taxon>Methanomicrobiales</taxon>
        <taxon>Methanomicrobiaceae</taxon>
        <taxon>Methanoculleus</taxon>
    </lineage>
</organism>
<protein>
    <recommendedName>
        <fullName evidence="3">2'-5' RNA ligase</fullName>
    </recommendedName>
</protein>
<comment type="caution">
    <text evidence="1">The sequence shown here is derived from an EMBL/GenBank/DDBJ whole genome shotgun (WGS) entry which is preliminary data.</text>
</comment>
<name>A0A498H377_9EURY</name>
<dbReference type="Pfam" id="PF13563">
    <property type="entry name" value="2_5_RNA_ligase2"/>
    <property type="match status" value="1"/>
</dbReference>
<sequence length="212" mass="23591">MSTLPDTVAIDIVLLPPGPVMDEAIRINQALIMGNSDGEIILSREGAVPHISVAMAAVRRDNLPELTRAVERIVQHCTPMTLTIDAIEHQSVSSGDRISAFHVLRPEIIQLFHKTVMNAVSRYAVADVTEEIFAGERVTASTVDCLRRFPETSSFSRYSPHITLGFGEIEPLLPGLDFPIRFEVTRAAIYRLGNHCTCREILAEFEVKRNNR</sequence>
<evidence type="ECO:0008006" key="3">
    <source>
        <dbReference type="Google" id="ProtNLM"/>
    </source>
</evidence>
<keyword evidence="2" id="KW-1185">Reference proteome</keyword>
<dbReference type="EMBL" id="LHQS01000001">
    <property type="protein sequence ID" value="RXE56705.1"/>
    <property type="molecule type" value="Genomic_DNA"/>
</dbReference>
<evidence type="ECO:0000313" key="2">
    <source>
        <dbReference type="Proteomes" id="UP000290932"/>
    </source>
</evidence>
<dbReference type="AlphaFoldDB" id="A0A498H377"/>
<evidence type="ECO:0000313" key="1">
    <source>
        <dbReference type="EMBL" id="RXE56705.1"/>
    </source>
</evidence>
<accession>A0A498H377</accession>
<dbReference type="SUPFAM" id="SSF55144">
    <property type="entry name" value="LigT-like"/>
    <property type="match status" value="1"/>
</dbReference>
<proteinExistence type="predicted"/>
<gene>
    <name evidence="1" type="ORF">ABH15_00530</name>
</gene>
<dbReference type="InterPro" id="IPR009097">
    <property type="entry name" value="Cyclic_Pdiesterase"/>
</dbReference>